<dbReference type="AlphaFoldDB" id="A0AAI8VEW2"/>
<comment type="caution">
    <text evidence="2">The sequence shown here is derived from an EMBL/GenBank/DDBJ whole genome shotgun (WGS) entry which is preliminary data.</text>
</comment>
<evidence type="ECO:0000313" key="2">
    <source>
        <dbReference type="EMBL" id="CAJ2503112.1"/>
    </source>
</evidence>
<dbReference type="PANTHER" id="PTHR40788">
    <property type="entry name" value="CLR5 DOMAIN-CONTAINING PROTEIN-RELATED"/>
    <property type="match status" value="1"/>
</dbReference>
<proteinExistence type="predicted"/>
<name>A0AAI8VEW2_9PEZI</name>
<reference evidence="2" key="1">
    <citation type="submission" date="2023-10" db="EMBL/GenBank/DDBJ databases">
        <authorList>
            <person name="Hackl T."/>
        </authorList>
    </citation>
    <scope>NUCLEOTIDE SEQUENCE</scope>
</reference>
<feature type="region of interest" description="Disordered" evidence="1">
    <location>
        <begin position="673"/>
        <end position="705"/>
    </location>
</feature>
<accession>A0AAI8VEW2</accession>
<dbReference type="PANTHER" id="PTHR40788:SF2">
    <property type="entry name" value="CLR5 DOMAIN-CONTAINING PROTEIN"/>
    <property type="match status" value="1"/>
</dbReference>
<dbReference type="EMBL" id="CAUWAG010000004">
    <property type="protein sequence ID" value="CAJ2503112.1"/>
    <property type="molecule type" value="Genomic_DNA"/>
</dbReference>
<protein>
    <submittedName>
        <fullName evidence="2">Uu.00g105060.m01.CDS01</fullName>
    </submittedName>
</protein>
<evidence type="ECO:0000256" key="1">
    <source>
        <dbReference type="SAM" id="MobiDB-lite"/>
    </source>
</evidence>
<keyword evidence="3" id="KW-1185">Reference proteome</keyword>
<sequence length="812" mass="92536">MATGPAIRKNEKGHYEVPFDCKEFMDDLGPVNEDFSNMDDAVRRFARRRASSIFADWQKLQGIVERWGPTIQKRPDLVVWRLARGPFAASDKKMKSIENFWPFLCPAINLEDLAKPEPLMLMLSARGRNFPDVFIPTDTAFARAALPVGIHPLAALTLGCRPKQRMLFRGRKSAGDYGEICDESSLSHFMSITSFTLDVGLMVLAVQSKLYPFLVQCCKEILHDVSEDEMLTRAPVAATSEQLLGENEADASTLESLLIQSSLAPYRVPGHLDLSRMEAVVAARLAEAEDHLWSLREDPGYFSETLYDWSEHCQESLVICTREEDLWDKFMHNVTCTDESHTWHTATKPTDGDAEFWAPIVQNVLTDALEYIENWRILLSRISRAAKAMQSHASELRYDRPAPEAITLSLLQCNIAGYASLKFVLRKLRTGVPTSPPMRNRFNHPPSQLSPPSKSEKELMWIFTTMFDEKNRKFEMKALTDELELLMRRDGSVKKLISPWVARELADLSAMVEFFEQIKLFQPWSDGIDIVSKMGVYNDRVMQDYKDDSMFTITLYKFENFHKWPRFGQLANPSRRAFHYPLNKRYSRKNVQAMQEAEARLDAFWRPMISALNSVRLPCEDPDCGCSGWKVFSPRHKAVLVEEELPMPFSGLNVGQTSDTLSKNDFKVHVERQKVKTRGKAAARAPAQQEEQTRGPGEGATSAPPEKTILQVDQRALKIFNTLFFVPTASSQQPGETPWVDFLHAMNATGFTAEKWYGSAWHFQPTKLDVERGIQMHEPHPSSKIPFAVARRMGRRLHRAYGWHGGMFTPDQ</sequence>
<gene>
    <name evidence="2" type="ORF">KHLLAP_LOCUS3580</name>
</gene>
<organism evidence="2 3">
    <name type="scientific">Anthostomella pinea</name>
    <dbReference type="NCBI Taxonomy" id="933095"/>
    <lineage>
        <taxon>Eukaryota</taxon>
        <taxon>Fungi</taxon>
        <taxon>Dikarya</taxon>
        <taxon>Ascomycota</taxon>
        <taxon>Pezizomycotina</taxon>
        <taxon>Sordariomycetes</taxon>
        <taxon>Xylariomycetidae</taxon>
        <taxon>Xylariales</taxon>
        <taxon>Xylariaceae</taxon>
        <taxon>Anthostomella</taxon>
    </lineage>
</organism>
<evidence type="ECO:0000313" key="3">
    <source>
        <dbReference type="Proteomes" id="UP001295740"/>
    </source>
</evidence>
<dbReference type="Proteomes" id="UP001295740">
    <property type="component" value="Unassembled WGS sequence"/>
</dbReference>